<organism evidence="1 2">
    <name type="scientific">Bugula neritina</name>
    <name type="common">Brown bryozoan</name>
    <name type="synonym">Sertularia neritina</name>
    <dbReference type="NCBI Taxonomy" id="10212"/>
    <lineage>
        <taxon>Eukaryota</taxon>
        <taxon>Metazoa</taxon>
        <taxon>Spiralia</taxon>
        <taxon>Lophotrochozoa</taxon>
        <taxon>Bryozoa</taxon>
        <taxon>Gymnolaemata</taxon>
        <taxon>Cheilostomatida</taxon>
        <taxon>Flustrina</taxon>
        <taxon>Buguloidea</taxon>
        <taxon>Bugulidae</taxon>
        <taxon>Bugula</taxon>
    </lineage>
</organism>
<dbReference type="InterPro" id="IPR026193">
    <property type="entry name" value="NDUFV3"/>
</dbReference>
<dbReference type="EMBL" id="VXIV02003327">
    <property type="protein sequence ID" value="KAF6018230.1"/>
    <property type="molecule type" value="Genomic_DNA"/>
</dbReference>
<protein>
    <submittedName>
        <fullName evidence="1">Uncharacterized protein</fullName>
    </submittedName>
</protein>
<dbReference type="GO" id="GO:0045271">
    <property type="term" value="C:respiratory chain complex I"/>
    <property type="evidence" value="ECO:0007669"/>
    <property type="project" value="InterPro"/>
</dbReference>
<reference evidence="1" key="1">
    <citation type="submission" date="2020-06" db="EMBL/GenBank/DDBJ databases">
        <title>Draft genome of Bugula neritina, a colonial animal packing powerful symbionts and potential medicines.</title>
        <authorList>
            <person name="Rayko M."/>
        </authorList>
    </citation>
    <scope>NUCLEOTIDE SEQUENCE [LARGE SCALE GENOMIC DNA]</scope>
    <source>
        <strain evidence="1">Kwan_BN1</strain>
    </source>
</reference>
<accession>A0A7J7IWL2</accession>
<comment type="caution">
    <text evidence="1">The sequence shown here is derived from an EMBL/GenBank/DDBJ whole genome shotgun (WGS) entry which is preliminary data.</text>
</comment>
<evidence type="ECO:0000313" key="2">
    <source>
        <dbReference type="Proteomes" id="UP000593567"/>
    </source>
</evidence>
<sequence length="90" mass="10310">MRLFKNVTLGKCQHLLKTSRLHYGLLSRTYCQQKTAPSSATNTNPTGTTANKAAGNEYKNLEYFGYNNLTFYDMEIEMKKHRMPQPSNSN</sequence>
<name>A0A7J7IWL2_BUGNE</name>
<dbReference type="Pfam" id="PF15880">
    <property type="entry name" value="NDUFV3"/>
    <property type="match status" value="1"/>
</dbReference>
<dbReference type="AlphaFoldDB" id="A0A7J7IWL2"/>
<keyword evidence="2" id="KW-1185">Reference proteome</keyword>
<gene>
    <name evidence="1" type="ORF">EB796_023461</name>
</gene>
<dbReference type="OrthoDB" id="6161911at2759"/>
<proteinExistence type="predicted"/>
<evidence type="ECO:0000313" key="1">
    <source>
        <dbReference type="EMBL" id="KAF6018230.1"/>
    </source>
</evidence>
<dbReference type="GO" id="GO:0005739">
    <property type="term" value="C:mitochondrion"/>
    <property type="evidence" value="ECO:0007669"/>
    <property type="project" value="InterPro"/>
</dbReference>
<dbReference type="Proteomes" id="UP000593567">
    <property type="component" value="Unassembled WGS sequence"/>
</dbReference>